<dbReference type="RefSeq" id="YP_010842005.1">
    <property type="nucleotide sequence ID" value="NC_079139.1"/>
</dbReference>
<dbReference type="InterPro" id="IPR001107">
    <property type="entry name" value="Band_7"/>
</dbReference>
<evidence type="ECO:0000256" key="5">
    <source>
        <dbReference type="SAM" id="Coils"/>
    </source>
</evidence>
<feature type="transmembrane region" description="Helical" evidence="6">
    <location>
        <begin position="15"/>
        <end position="36"/>
    </location>
</feature>
<dbReference type="Pfam" id="PF01145">
    <property type="entry name" value="Band_7"/>
    <property type="match status" value="1"/>
</dbReference>
<keyword evidence="4 6" id="KW-0472">Membrane</keyword>
<dbReference type="Gene3D" id="3.30.479.30">
    <property type="entry name" value="Band 7 domain"/>
    <property type="match status" value="1"/>
</dbReference>
<keyword evidence="6" id="KW-1133">Transmembrane helix</keyword>
<keyword evidence="6" id="KW-0812">Transmembrane</keyword>
<dbReference type="Proteomes" id="UP001321479">
    <property type="component" value="Segment"/>
</dbReference>
<keyword evidence="9" id="KW-1185">Reference proteome</keyword>
<accession>A0ABM7NTK1</accession>
<reference evidence="8 9" key="1">
    <citation type="submission" date="2021-02" db="EMBL/GenBank/DDBJ databases">
        <title>Cotonvirus japonicus, which uses Golgi apparatus of host cells for its virion factory, phylogenetically links tailed tupanvirus and icosahedral mimivirus.</title>
        <authorList>
            <person name="Takahashi H."/>
            <person name="Fukaya S."/>
            <person name="Song C."/>
            <person name="Murata K."/>
            <person name="Takemura M."/>
        </authorList>
    </citation>
    <scope>NUCLEOTIDE SEQUENCE [LARGE SCALE GENOMIC DNA]</scope>
</reference>
<evidence type="ECO:0000256" key="1">
    <source>
        <dbReference type="ARBA" id="ARBA00004236"/>
    </source>
</evidence>
<dbReference type="CDD" id="cd03399">
    <property type="entry name" value="SPFH_flotillin"/>
    <property type="match status" value="1"/>
</dbReference>
<dbReference type="InterPro" id="IPR036013">
    <property type="entry name" value="Band_7/SPFH_dom_sf"/>
</dbReference>
<proteinExistence type="inferred from homology"/>
<dbReference type="PANTHER" id="PTHR13806">
    <property type="entry name" value="FLOTILLIN-RELATED"/>
    <property type="match status" value="1"/>
</dbReference>
<comment type="similarity">
    <text evidence="2">Belongs to the band 7/mec-2 family. Flotillin subfamily.</text>
</comment>
<dbReference type="EMBL" id="AP024483">
    <property type="protein sequence ID" value="BCS83397.1"/>
    <property type="molecule type" value="Genomic_DNA"/>
</dbReference>
<dbReference type="SUPFAM" id="SSF117892">
    <property type="entry name" value="Band 7/SPFH domain"/>
    <property type="match status" value="1"/>
</dbReference>
<feature type="coiled-coil region" evidence="5">
    <location>
        <begin position="315"/>
        <end position="364"/>
    </location>
</feature>
<name>A0ABM7NTK1_9VIRU</name>
<feature type="domain" description="Band 7" evidence="7">
    <location>
        <begin position="62"/>
        <end position="206"/>
    </location>
</feature>
<dbReference type="PANTHER" id="PTHR13806:SF31">
    <property type="entry name" value="FLOTILLIN-LIKE PROTEIN 1-RELATED"/>
    <property type="match status" value="1"/>
</dbReference>
<evidence type="ECO:0000259" key="7">
    <source>
        <dbReference type="Pfam" id="PF01145"/>
    </source>
</evidence>
<evidence type="ECO:0000256" key="4">
    <source>
        <dbReference type="ARBA" id="ARBA00023136"/>
    </source>
</evidence>
<evidence type="ECO:0000313" key="9">
    <source>
        <dbReference type="Proteomes" id="UP001321479"/>
    </source>
</evidence>
<sequence length="463" mass="52042">MKSQRNEHNTYKNSYVYGTIGVVAIGAAAAFVGLRYKSVAATQYMAKTGLGVTGVHVSRKTIQWPFQKIKTVSLNPISYKFIGSNMSKEMVPFELPLTFTVSPKHPEIDVDGFIKYVTRLGDMSEGEIKNIIGGIVNGETRSYVGTMTIKEIFSGKREFQEYVVERVQENLDQFGLKIHNANIEEMHDTEGNAYFENLKQKELESALTTSRLAVSGARMLGETGEKENEVETRKQVSTLESEATKIETQQRQNMSDYERVLAITNTNNNQEKELAVIEARKMTESRRIQIESDLFKQEQTKELEKLRSSNLIEATAVAEKTIKEAEARAKALEIQADAQYYSKLKEAEGIREQLKATAEGLEKIYEVSHTNPELAHFYMALEKGVFSNDGLFAVMAKQQSLAIQGLEPKINIWNTGNNTESGFANVITDLAKTMPPILDVIQSQTNIKLPDFLKKTTSDYIKQ</sequence>
<evidence type="ECO:0000256" key="6">
    <source>
        <dbReference type="SAM" id="Phobius"/>
    </source>
</evidence>
<evidence type="ECO:0000256" key="3">
    <source>
        <dbReference type="ARBA" id="ARBA00022475"/>
    </source>
</evidence>
<protein>
    <submittedName>
        <fullName evidence="8">Spfh domain-containing protein</fullName>
    </submittedName>
</protein>
<evidence type="ECO:0000313" key="8">
    <source>
        <dbReference type="EMBL" id="BCS83397.1"/>
    </source>
</evidence>
<comment type="subcellular location">
    <subcellularLocation>
        <location evidence="1">Cell membrane</location>
    </subcellularLocation>
</comment>
<dbReference type="InterPro" id="IPR027705">
    <property type="entry name" value="Flotillin_fam"/>
</dbReference>
<dbReference type="GeneID" id="80558602"/>
<keyword evidence="5" id="KW-0175">Coiled coil</keyword>
<keyword evidence="3" id="KW-1003">Cell membrane</keyword>
<evidence type="ECO:0000256" key="2">
    <source>
        <dbReference type="ARBA" id="ARBA00007161"/>
    </source>
</evidence>
<organism evidence="8 9">
    <name type="scientific">Cotonvirus japonicus</name>
    <dbReference type="NCBI Taxonomy" id="2811091"/>
    <lineage>
        <taxon>Viruses</taxon>
        <taxon>Varidnaviria</taxon>
        <taxon>Bamfordvirae</taxon>
        <taxon>Nucleocytoviricota</taxon>
        <taxon>Megaviricetes</taxon>
        <taxon>Imitervirales</taxon>
        <taxon>Mimiviridae</taxon>
        <taxon>Megamimivirinae</taxon>
        <taxon>Cotonvirus</taxon>
        <taxon>Cotonvirus japonicum</taxon>
    </lineage>
</organism>